<keyword evidence="8" id="KW-1185">Reference proteome</keyword>
<proteinExistence type="inferred from homology"/>
<evidence type="ECO:0000313" key="8">
    <source>
        <dbReference type="Proteomes" id="UP000309340"/>
    </source>
</evidence>
<keyword evidence="4" id="KW-0496">Mitochondrion</keyword>
<evidence type="ECO:0000256" key="6">
    <source>
        <dbReference type="ARBA" id="ARBA00035183"/>
    </source>
</evidence>
<name>A0A4U0XBW7_9PEZI</name>
<dbReference type="STRING" id="329884.A0A4U0XBW7"/>
<dbReference type="EMBL" id="NAJQ01000234">
    <property type="protein sequence ID" value="TKA74224.1"/>
    <property type="molecule type" value="Genomic_DNA"/>
</dbReference>
<evidence type="ECO:0000256" key="5">
    <source>
        <dbReference type="ARBA" id="ARBA00023274"/>
    </source>
</evidence>
<dbReference type="Pfam" id="PF10501">
    <property type="entry name" value="Ribosomal_L50"/>
    <property type="match status" value="1"/>
</dbReference>
<sequence>MRTSRAAEQALRVAILPQPQHYVCRACRAQAARQFHTSNRIHAELPFFKHLQQQLFGSKETEQAEKSREEKRERQYEELKQRGGILHEPEVKVGKNGQQYEIAALVAPSQTSSYVQAQTWDDLERIGSEKWVKARADRGEQYVGWVMLASTSGATMTDALPDSCRRSVVELSNKQWQLLLHHIVVEILVLQKAGRLPGEVCYPRKPYSNSWQHTRNADIKPSATGNGVSVSFAHAAAEKSILQAIFTPIPLAAPEDQQSLVVEVRAAVGDGRDLVAKNVSGSNIAPPWMDFSIKDPSVKMALVKRIIQLTGKRLPDPAISLSTTLADLYDHVHMKEKPKTLAEAPQMQRIQLNAPNVQVFSSRRTPIHKEMDIGRWKIIEEELVRRDLPVTGSRWPGAKAKWL</sequence>
<evidence type="ECO:0000256" key="2">
    <source>
        <dbReference type="ARBA" id="ARBA00008860"/>
    </source>
</evidence>
<keyword evidence="3" id="KW-0689">Ribosomal protein</keyword>
<accession>A0A4U0XBW7</accession>
<gene>
    <name evidence="7" type="ORF">B0A55_06288</name>
</gene>
<evidence type="ECO:0000256" key="4">
    <source>
        <dbReference type="ARBA" id="ARBA00023128"/>
    </source>
</evidence>
<keyword evidence="5" id="KW-0687">Ribonucleoprotein</keyword>
<dbReference type="AlphaFoldDB" id="A0A4U0XBW7"/>
<dbReference type="OrthoDB" id="6220758at2759"/>
<comment type="similarity">
    <text evidence="2">Belongs to the mitochondrion-specific ribosomal protein mL50 family.</text>
</comment>
<comment type="caution">
    <text evidence="7">The sequence shown here is derived from an EMBL/GenBank/DDBJ whole genome shotgun (WGS) entry which is preliminary data.</text>
</comment>
<evidence type="ECO:0000313" key="7">
    <source>
        <dbReference type="EMBL" id="TKA74224.1"/>
    </source>
</evidence>
<dbReference type="GO" id="GO:0005739">
    <property type="term" value="C:mitochondrion"/>
    <property type="evidence" value="ECO:0007669"/>
    <property type="project" value="UniProtKB-SubCell"/>
</dbReference>
<evidence type="ECO:0000256" key="3">
    <source>
        <dbReference type="ARBA" id="ARBA00022980"/>
    </source>
</evidence>
<dbReference type="Proteomes" id="UP000309340">
    <property type="component" value="Unassembled WGS sequence"/>
</dbReference>
<evidence type="ECO:0000256" key="1">
    <source>
        <dbReference type="ARBA" id="ARBA00004173"/>
    </source>
</evidence>
<reference evidence="7 8" key="1">
    <citation type="submission" date="2017-03" db="EMBL/GenBank/DDBJ databases">
        <title>Genomes of endolithic fungi from Antarctica.</title>
        <authorList>
            <person name="Coleine C."/>
            <person name="Masonjones S."/>
            <person name="Stajich J.E."/>
        </authorList>
    </citation>
    <scope>NUCLEOTIDE SEQUENCE [LARGE SCALE GENOMIC DNA]</scope>
    <source>
        <strain evidence="7 8">CCFEE 5184</strain>
    </source>
</reference>
<protein>
    <recommendedName>
        <fullName evidence="6">Large ribosomal subunit protein mL50</fullName>
    </recommendedName>
</protein>
<dbReference type="GO" id="GO:1990904">
    <property type="term" value="C:ribonucleoprotein complex"/>
    <property type="evidence" value="ECO:0007669"/>
    <property type="project" value="UniProtKB-KW"/>
</dbReference>
<dbReference type="GO" id="GO:0005840">
    <property type="term" value="C:ribosome"/>
    <property type="evidence" value="ECO:0007669"/>
    <property type="project" value="UniProtKB-KW"/>
</dbReference>
<comment type="subcellular location">
    <subcellularLocation>
        <location evidence="1">Mitochondrion</location>
    </subcellularLocation>
</comment>
<organism evidence="7 8">
    <name type="scientific">Friedmanniomyces simplex</name>
    <dbReference type="NCBI Taxonomy" id="329884"/>
    <lineage>
        <taxon>Eukaryota</taxon>
        <taxon>Fungi</taxon>
        <taxon>Dikarya</taxon>
        <taxon>Ascomycota</taxon>
        <taxon>Pezizomycotina</taxon>
        <taxon>Dothideomycetes</taxon>
        <taxon>Dothideomycetidae</taxon>
        <taxon>Mycosphaerellales</taxon>
        <taxon>Teratosphaeriaceae</taxon>
        <taxon>Friedmanniomyces</taxon>
    </lineage>
</organism>
<dbReference type="InterPro" id="IPR018305">
    <property type="entry name" value="Ribosomal_m50"/>
</dbReference>